<name>A0A518EV52_9BACT</name>
<sequence length="788" mass="84340">MISSPPPPSADSDEGSRPPTCAGAMGFLKIDRDAGSRMEMGAAGRHDARPLPTSWPTTRPNTMVPHLRFPVLRGLFGLCFALFLAPRALAQAQTDLTTPTAWWYQTSATPQEVSQRVTLGYRIVDLEVIDESPLTFAASFVHNSGAYAKGWSWYYDQTSLGVSLLLSQNNSRAIDIEPYETANGLRYAVVMIANTGADFSPSQGWQTGYTGADVGAWINSNPTRRIIDIQPYVVGGAQRYAFIWLSNTGVHHSPWWILINATTADISDVIQNQQARIIDLERHAGGRYSAVFTPADGKAWYYLYQISGSEVARLSEQLASRIIDIERSTSGLLVRYDVVLRQNDNDLAVATNVAMRDGLSLDVTSGFLLRELDSTPATLAGVNESRSFEPASLMKTAHHFTAMRRVALGADSLGAAVTENAGLNGSCPTGSNPVTRTLSAVLRDMMEVSSNTATEAIRARYGTSMIESTCAAFGATGVALNHTLGCLCGMTRNEIRLDDLSALHLAVANGILGTQRATFYDLMSNGTNFGMGVHNTSTTLAQELAASSLNTVERQAFSAGILLAHKGGSYACYSPGHVEEHRSRGAYVRLPFRSGCNTVYREYFIGAWVNDAVTGISADNATGAGIESLFRSVVREAIDSWESALCIPTAEYCTAAPNSTGNVGICSITGSTYIVQDNLTLRASNLPTMSFGYLLVSTTSGFSPGAGGSAGNLCLGGSIGRYSNFVASTGTTGTLARPFDQDGIPTPSGVPGSVQAGDTLYFQWWHRDSSPTGSPSSNFTRGVRVTFI</sequence>
<dbReference type="GO" id="GO:0030655">
    <property type="term" value="P:beta-lactam antibiotic catabolic process"/>
    <property type="evidence" value="ECO:0007669"/>
    <property type="project" value="InterPro"/>
</dbReference>
<proteinExistence type="predicted"/>
<dbReference type="Gene3D" id="3.40.710.10">
    <property type="entry name" value="DD-peptidase/beta-lactamase superfamily"/>
    <property type="match status" value="1"/>
</dbReference>
<dbReference type="InterPro" id="IPR012338">
    <property type="entry name" value="Beta-lactam/transpept-like"/>
</dbReference>
<dbReference type="InterPro" id="IPR045155">
    <property type="entry name" value="Beta-lactam_cat"/>
</dbReference>
<keyword evidence="4" id="KW-1185">Reference proteome</keyword>
<dbReference type="Proteomes" id="UP000320390">
    <property type="component" value="Chromosome"/>
</dbReference>
<feature type="domain" description="Beta-lactamase class A catalytic" evidence="2">
    <location>
        <begin position="367"/>
        <end position="526"/>
    </location>
</feature>
<dbReference type="Pfam" id="PF13354">
    <property type="entry name" value="Beta-lactamase2"/>
    <property type="match status" value="1"/>
</dbReference>
<evidence type="ECO:0000313" key="4">
    <source>
        <dbReference type="Proteomes" id="UP000320390"/>
    </source>
</evidence>
<evidence type="ECO:0000256" key="1">
    <source>
        <dbReference type="SAM" id="MobiDB-lite"/>
    </source>
</evidence>
<evidence type="ECO:0000313" key="3">
    <source>
        <dbReference type="EMBL" id="QDV07975.1"/>
    </source>
</evidence>
<dbReference type="GO" id="GO:0008800">
    <property type="term" value="F:beta-lactamase activity"/>
    <property type="evidence" value="ECO:0007669"/>
    <property type="project" value="InterPro"/>
</dbReference>
<organism evidence="3 4">
    <name type="scientific">Saltatorellus ferox</name>
    <dbReference type="NCBI Taxonomy" id="2528018"/>
    <lineage>
        <taxon>Bacteria</taxon>
        <taxon>Pseudomonadati</taxon>
        <taxon>Planctomycetota</taxon>
        <taxon>Planctomycetia</taxon>
        <taxon>Planctomycetia incertae sedis</taxon>
        <taxon>Saltatorellus</taxon>
    </lineage>
</organism>
<protein>
    <recommendedName>
        <fullName evidence="2">Beta-lactamase class A catalytic domain-containing protein</fullName>
    </recommendedName>
</protein>
<feature type="region of interest" description="Disordered" evidence="1">
    <location>
        <begin position="1"/>
        <end position="23"/>
    </location>
</feature>
<dbReference type="OrthoDB" id="9147111at2"/>
<dbReference type="AlphaFoldDB" id="A0A518EV52"/>
<evidence type="ECO:0000259" key="2">
    <source>
        <dbReference type="Pfam" id="PF13354"/>
    </source>
</evidence>
<dbReference type="EMBL" id="CP036434">
    <property type="protein sequence ID" value="QDV07975.1"/>
    <property type="molecule type" value="Genomic_DNA"/>
</dbReference>
<reference evidence="3 4" key="1">
    <citation type="submission" date="2019-02" db="EMBL/GenBank/DDBJ databases">
        <title>Deep-cultivation of Planctomycetes and their phenomic and genomic characterization uncovers novel biology.</title>
        <authorList>
            <person name="Wiegand S."/>
            <person name="Jogler M."/>
            <person name="Boedeker C."/>
            <person name="Pinto D."/>
            <person name="Vollmers J."/>
            <person name="Rivas-Marin E."/>
            <person name="Kohn T."/>
            <person name="Peeters S.H."/>
            <person name="Heuer A."/>
            <person name="Rast P."/>
            <person name="Oberbeckmann S."/>
            <person name="Bunk B."/>
            <person name="Jeske O."/>
            <person name="Meyerdierks A."/>
            <person name="Storesund J.E."/>
            <person name="Kallscheuer N."/>
            <person name="Luecker S."/>
            <person name="Lage O.M."/>
            <person name="Pohl T."/>
            <person name="Merkel B.J."/>
            <person name="Hornburger P."/>
            <person name="Mueller R.-W."/>
            <person name="Bruemmer F."/>
            <person name="Labrenz M."/>
            <person name="Spormann A.M."/>
            <person name="Op den Camp H."/>
            <person name="Overmann J."/>
            <person name="Amann R."/>
            <person name="Jetten M.S.M."/>
            <person name="Mascher T."/>
            <person name="Medema M.H."/>
            <person name="Devos D.P."/>
            <person name="Kaster A.-K."/>
            <person name="Ovreas L."/>
            <person name="Rohde M."/>
            <person name="Galperin M.Y."/>
            <person name="Jogler C."/>
        </authorList>
    </citation>
    <scope>NUCLEOTIDE SEQUENCE [LARGE SCALE GENOMIC DNA]</scope>
    <source>
        <strain evidence="3 4">Poly30</strain>
    </source>
</reference>
<dbReference type="SUPFAM" id="SSF56601">
    <property type="entry name" value="beta-lactamase/transpeptidase-like"/>
    <property type="match status" value="1"/>
</dbReference>
<accession>A0A518EV52</accession>
<gene>
    <name evidence="3" type="ORF">Poly30_35110</name>
</gene>